<feature type="domain" description="YcxB-like C-terminal" evidence="3">
    <location>
        <begin position="402"/>
        <end position="461"/>
    </location>
</feature>
<protein>
    <submittedName>
        <fullName evidence="4">YcxB family protein</fullName>
    </submittedName>
</protein>
<name>A0A7G9WE57_9FIRM</name>
<dbReference type="InterPro" id="IPR025588">
    <property type="entry name" value="YcxB-like_C"/>
</dbReference>
<evidence type="ECO:0000313" key="5">
    <source>
        <dbReference type="Proteomes" id="UP000516046"/>
    </source>
</evidence>
<feature type="chain" id="PRO_5028825814" evidence="2">
    <location>
        <begin position="26"/>
        <end position="471"/>
    </location>
</feature>
<accession>A0A7G9WE57</accession>
<dbReference type="AlphaFoldDB" id="A0A7G9WE57"/>
<feature type="signal peptide" evidence="2">
    <location>
        <begin position="1"/>
        <end position="25"/>
    </location>
</feature>
<dbReference type="Pfam" id="PF14317">
    <property type="entry name" value="YcxB"/>
    <property type="match status" value="1"/>
</dbReference>
<gene>
    <name evidence="4" type="ORF">H6X83_08315</name>
</gene>
<evidence type="ECO:0000256" key="1">
    <source>
        <dbReference type="SAM" id="Phobius"/>
    </source>
</evidence>
<proteinExistence type="predicted"/>
<feature type="transmembrane region" description="Helical" evidence="1">
    <location>
        <begin position="244"/>
        <end position="265"/>
    </location>
</feature>
<dbReference type="RefSeq" id="WP_212506036.1">
    <property type="nucleotide sequence ID" value="NZ_CP060696.1"/>
</dbReference>
<keyword evidence="1" id="KW-1133">Transmembrane helix</keyword>
<keyword evidence="2" id="KW-0732">Signal</keyword>
<keyword evidence="1" id="KW-0472">Membrane</keyword>
<evidence type="ECO:0000313" key="4">
    <source>
        <dbReference type="EMBL" id="QNO16969.1"/>
    </source>
</evidence>
<dbReference type="KEGG" id="caml:H6X83_08315"/>
<evidence type="ECO:0000259" key="3">
    <source>
        <dbReference type="Pfam" id="PF14317"/>
    </source>
</evidence>
<keyword evidence="1" id="KW-0812">Transmembrane</keyword>
<sequence length="471" mass="52479">MKKLPAALVALLLCAGAAFTVPVSASSSPAVSSQAAGSSASAAEGTPFELKNTYLKMTIPKGLYAFTQDTDVSDENLAKAGIDNWISQKKTMQDQSTVLMVCAPQKQYTINLGQKNSSTTQKYYNMTTMSDADIKSLMDEISKPQSSLTDDSSAIASTAKRYTSSAKLPFIYMEMKGTIEGKSVKEVAYFTVINGCGYTFETYKENANLTAVQTASLKALVDSLQVTKFTDKPVEDSSSSTKTILLMISPLFLIVAIVLAVYLTGRFRRSRENKRKALLLERITDYRKHQDEIEAEARAKGLPPAEPEALIENTTKCVKKTLKRFSWVDLLLNRKGTWISMLIAAILCIVAAVAVSTPLIKVIAAVCAVFCILRPLLIPRKVFQNEEGSFRKMKSRKIHYQFREEDFRVSGVFSGVYPYVQIIHVYEVERYFYLYLGANHVYIVNKHSFTKGTEDDLRKLLKEKCPGYKTR</sequence>
<feature type="transmembrane region" description="Helical" evidence="1">
    <location>
        <begin position="338"/>
        <end position="356"/>
    </location>
</feature>
<dbReference type="Proteomes" id="UP000516046">
    <property type="component" value="Chromosome"/>
</dbReference>
<reference evidence="4 5" key="1">
    <citation type="submission" date="2020-08" db="EMBL/GenBank/DDBJ databases">
        <authorList>
            <person name="Ren C."/>
            <person name="Gu Y."/>
            <person name="Xu Y."/>
        </authorList>
    </citation>
    <scope>NUCLEOTIDE SEQUENCE [LARGE SCALE GENOMIC DNA]</scope>
    <source>
        <strain evidence="4 5">LBM18003</strain>
    </source>
</reference>
<evidence type="ECO:0000256" key="2">
    <source>
        <dbReference type="SAM" id="SignalP"/>
    </source>
</evidence>
<keyword evidence="5" id="KW-1185">Reference proteome</keyword>
<organism evidence="4 5">
    <name type="scientific">Caproicibacterium amylolyticum</name>
    <dbReference type="NCBI Taxonomy" id="2766537"/>
    <lineage>
        <taxon>Bacteria</taxon>
        <taxon>Bacillati</taxon>
        <taxon>Bacillota</taxon>
        <taxon>Clostridia</taxon>
        <taxon>Eubacteriales</taxon>
        <taxon>Oscillospiraceae</taxon>
        <taxon>Caproicibacterium</taxon>
    </lineage>
</organism>
<dbReference type="EMBL" id="CP060696">
    <property type="protein sequence ID" value="QNO16969.1"/>
    <property type="molecule type" value="Genomic_DNA"/>
</dbReference>